<evidence type="ECO:0000313" key="11">
    <source>
        <dbReference type="EMBL" id="RZO78328.1"/>
    </source>
</evidence>
<dbReference type="GO" id="GO:0004252">
    <property type="term" value="F:serine-type endopeptidase activity"/>
    <property type="evidence" value="ECO:0007669"/>
    <property type="project" value="InterPro"/>
</dbReference>
<evidence type="ECO:0000256" key="7">
    <source>
        <dbReference type="PIRSR" id="PIRSR600223-1"/>
    </source>
</evidence>
<dbReference type="InterPro" id="IPR019757">
    <property type="entry name" value="Pept_S26A_signal_pept_1_Lys-AS"/>
</dbReference>
<dbReference type="PROSITE" id="PS00501">
    <property type="entry name" value="SPASE_I_1"/>
    <property type="match status" value="1"/>
</dbReference>
<dbReference type="SUPFAM" id="SSF51306">
    <property type="entry name" value="LexA/Signal peptidase"/>
    <property type="match status" value="1"/>
</dbReference>
<dbReference type="InterPro" id="IPR019533">
    <property type="entry name" value="Peptidase_S26"/>
</dbReference>
<evidence type="ECO:0000259" key="10">
    <source>
        <dbReference type="Pfam" id="PF10502"/>
    </source>
</evidence>
<keyword evidence="5 8" id="KW-0645">Protease</keyword>
<dbReference type="CDD" id="cd06530">
    <property type="entry name" value="S26_SPase_I"/>
    <property type="match status" value="1"/>
</dbReference>
<dbReference type="PANTHER" id="PTHR43390">
    <property type="entry name" value="SIGNAL PEPTIDASE I"/>
    <property type="match status" value="1"/>
</dbReference>
<evidence type="ECO:0000256" key="5">
    <source>
        <dbReference type="ARBA" id="ARBA00022670"/>
    </source>
</evidence>
<comment type="subcellular location">
    <subcellularLocation>
        <location evidence="9">Membrane</location>
        <topology evidence="9">Multi-pass membrane protein</topology>
    </subcellularLocation>
</comment>
<evidence type="ECO:0000256" key="4">
    <source>
        <dbReference type="ARBA" id="ARBA00019232"/>
    </source>
</evidence>
<dbReference type="PANTHER" id="PTHR43390:SF1">
    <property type="entry name" value="CHLOROPLAST PROCESSING PEPTIDASE"/>
    <property type="match status" value="1"/>
</dbReference>
<reference evidence="11 12" key="1">
    <citation type="submission" date="2019-02" db="EMBL/GenBank/DDBJ databases">
        <title>Prokaryotic population dynamics and viral predation in marine succession experiment using metagenomics: the confinement effect.</title>
        <authorList>
            <person name="Haro-Moreno J.M."/>
            <person name="Rodriguez-Valera F."/>
            <person name="Lopez-Perez M."/>
        </authorList>
    </citation>
    <scope>NUCLEOTIDE SEQUENCE [LARGE SCALE GENOMIC DNA]</scope>
    <source>
        <strain evidence="11">MED-G158</strain>
    </source>
</reference>
<dbReference type="GO" id="GO:0016020">
    <property type="term" value="C:membrane"/>
    <property type="evidence" value="ECO:0007669"/>
    <property type="project" value="UniProtKB-SubCell"/>
</dbReference>
<dbReference type="InterPro" id="IPR019758">
    <property type="entry name" value="Pept_S26A_signal_pept_1_CS"/>
</dbReference>
<feature type="active site" evidence="7">
    <location>
        <position position="105"/>
    </location>
</feature>
<evidence type="ECO:0000256" key="2">
    <source>
        <dbReference type="ARBA" id="ARBA00009370"/>
    </source>
</evidence>
<name>A0A520S787_9GAMM</name>
<comment type="similarity">
    <text evidence="2 9">Belongs to the peptidase S26 family.</text>
</comment>
<evidence type="ECO:0000256" key="8">
    <source>
        <dbReference type="RuleBase" id="RU003993"/>
    </source>
</evidence>
<dbReference type="NCBIfam" id="TIGR02227">
    <property type="entry name" value="sigpep_I_bact"/>
    <property type="match status" value="1"/>
</dbReference>
<gene>
    <name evidence="11" type="primary">lepB</name>
    <name evidence="11" type="ORF">EVA69_00200</name>
</gene>
<evidence type="ECO:0000256" key="6">
    <source>
        <dbReference type="ARBA" id="ARBA00022801"/>
    </source>
</evidence>
<evidence type="ECO:0000313" key="12">
    <source>
        <dbReference type="Proteomes" id="UP000320404"/>
    </source>
</evidence>
<dbReference type="Pfam" id="PF10502">
    <property type="entry name" value="Peptidase_S26"/>
    <property type="match status" value="1"/>
</dbReference>
<feature type="active site" evidence="7">
    <location>
        <position position="51"/>
    </location>
</feature>
<keyword evidence="6 8" id="KW-0378">Hydrolase</keyword>
<protein>
    <recommendedName>
        <fullName evidence="4 8">Signal peptidase I</fullName>
        <ecNumber evidence="3 8">3.4.21.89</ecNumber>
    </recommendedName>
</protein>
<proteinExistence type="inferred from homology"/>
<dbReference type="InterPro" id="IPR000223">
    <property type="entry name" value="Pept_S26A_signal_pept_1"/>
</dbReference>
<accession>A0A520S787</accession>
<evidence type="ECO:0000256" key="1">
    <source>
        <dbReference type="ARBA" id="ARBA00000677"/>
    </source>
</evidence>
<dbReference type="Gene3D" id="2.10.109.10">
    <property type="entry name" value="Umud Fragment, subunit A"/>
    <property type="match status" value="1"/>
</dbReference>
<dbReference type="EMBL" id="SHAH01000001">
    <property type="protein sequence ID" value="RZO78328.1"/>
    <property type="molecule type" value="Genomic_DNA"/>
</dbReference>
<evidence type="ECO:0000256" key="3">
    <source>
        <dbReference type="ARBA" id="ARBA00013208"/>
    </source>
</evidence>
<dbReference type="PROSITE" id="PS00761">
    <property type="entry name" value="SPASE_I_3"/>
    <property type="match status" value="1"/>
</dbReference>
<sequence>MEELKQANLPTRVRARFRSFWIENRQFFLLLTCIVFFKSAIADLSSISGASMLPTLLDGDKVWVNKLAYDVKIPFTEISLAEVSDPDRGDIVIIDSKRAGKRLVKRIVGVPGDTIYMQNNTLVINSVPANYEVLSRDAESIIIQEELPGGAHQARLSSRYVNRSSRSYGPTVVPADQYFVLGDNRDNSADSRIYSFVPRGEIIGRSSSVVFSLDSHNNYLPRGERFLAELE</sequence>
<dbReference type="PRINTS" id="PR00727">
    <property type="entry name" value="LEADERPTASE"/>
</dbReference>
<dbReference type="AlphaFoldDB" id="A0A520S787"/>
<dbReference type="GO" id="GO:0006465">
    <property type="term" value="P:signal peptide processing"/>
    <property type="evidence" value="ECO:0007669"/>
    <property type="project" value="InterPro"/>
</dbReference>
<organism evidence="11 12">
    <name type="scientific">OM182 bacterium</name>
    <dbReference type="NCBI Taxonomy" id="2510334"/>
    <lineage>
        <taxon>Bacteria</taxon>
        <taxon>Pseudomonadati</taxon>
        <taxon>Pseudomonadota</taxon>
        <taxon>Gammaproteobacteria</taxon>
        <taxon>OMG group</taxon>
        <taxon>OM182 clade</taxon>
    </lineage>
</organism>
<comment type="caution">
    <text evidence="11">The sequence shown here is derived from an EMBL/GenBank/DDBJ whole genome shotgun (WGS) entry which is preliminary data.</text>
</comment>
<dbReference type="EC" id="3.4.21.89" evidence="3 8"/>
<dbReference type="GO" id="GO:0009003">
    <property type="term" value="F:signal peptidase activity"/>
    <property type="evidence" value="ECO:0007669"/>
    <property type="project" value="UniProtKB-EC"/>
</dbReference>
<dbReference type="InterPro" id="IPR036286">
    <property type="entry name" value="LexA/Signal_pep-like_sf"/>
</dbReference>
<comment type="catalytic activity">
    <reaction evidence="1 8">
        <text>Cleavage of hydrophobic, N-terminal signal or leader sequences from secreted and periplasmic proteins.</text>
        <dbReference type="EC" id="3.4.21.89"/>
    </reaction>
</comment>
<evidence type="ECO:0000256" key="9">
    <source>
        <dbReference type="RuleBase" id="RU362042"/>
    </source>
</evidence>
<feature type="domain" description="Peptidase S26" evidence="10">
    <location>
        <begin position="26"/>
        <end position="210"/>
    </location>
</feature>
<dbReference type="InterPro" id="IPR019756">
    <property type="entry name" value="Pept_S26A_signal_pept_1_Ser-AS"/>
</dbReference>
<dbReference type="Proteomes" id="UP000320404">
    <property type="component" value="Unassembled WGS sequence"/>
</dbReference>
<dbReference type="PROSITE" id="PS00760">
    <property type="entry name" value="SPASE_I_2"/>
    <property type="match status" value="1"/>
</dbReference>